<feature type="active site" description="Proton acceptor" evidence="7">
    <location>
        <position position="197"/>
    </location>
</feature>
<dbReference type="FunFam" id="3.90.110.10:FF:000001">
    <property type="entry name" value="Malate dehydrogenase"/>
    <property type="match status" value="1"/>
</dbReference>
<dbReference type="SUPFAM" id="SSF51735">
    <property type="entry name" value="NAD(P)-binding Rossmann-fold domains"/>
    <property type="match status" value="1"/>
</dbReference>
<dbReference type="GO" id="GO:0006108">
    <property type="term" value="P:malate metabolic process"/>
    <property type="evidence" value="ECO:0007669"/>
    <property type="project" value="InterPro"/>
</dbReference>
<dbReference type="Pfam" id="PF00056">
    <property type="entry name" value="Ldh_1_N"/>
    <property type="match status" value="1"/>
</dbReference>
<feature type="binding site" evidence="8">
    <location>
        <position position="101"/>
    </location>
    <ligand>
        <name>substrate</name>
    </ligand>
</feature>
<dbReference type="PROSITE" id="PS00068">
    <property type="entry name" value="MDH"/>
    <property type="match status" value="1"/>
</dbReference>
<dbReference type="OMA" id="ASCAEYI"/>
<dbReference type="InterPro" id="IPR001252">
    <property type="entry name" value="Malate_DH_AS"/>
</dbReference>
<evidence type="ECO:0000256" key="3">
    <source>
        <dbReference type="ARBA" id="ARBA00022532"/>
    </source>
</evidence>
<dbReference type="GO" id="GO:0006099">
    <property type="term" value="P:tricarboxylic acid cycle"/>
    <property type="evidence" value="ECO:0007669"/>
    <property type="project" value="UniProtKB-KW"/>
</dbReference>
<dbReference type="GO" id="GO:0030060">
    <property type="term" value="F:L-malate dehydrogenase (NAD+) activity"/>
    <property type="evidence" value="ECO:0007669"/>
    <property type="project" value="UniProtKB-EC"/>
</dbReference>
<feature type="domain" description="Lactate/malate dehydrogenase C-terminal" evidence="13">
    <location>
        <begin position="167"/>
        <end position="330"/>
    </location>
</feature>
<comment type="catalytic activity">
    <reaction evidence="6 11">
        <text>(S)-malate + NAD(+) = oxaloacetate + NADH + H(+)</text>
        <dbReference type="Rhea" id="RHEA:21432"/>
        <dbReference type="ChEBI" id="CHEBI:15378"/>
        <dbReference type="ChEBI" id="CHEBI:15589"/>
        <dbReference type="ChEBI" id="CHEBI:16452"/>
        <dbReference type="ChEBI" id="CHEBI:57540"/>
        <dbReference type="ChEBI" id="CHEBI:57945"/>
        <dbReference type="EC" id="1.1.1.37"/>
    </reaction>
</comment>
<evidence type="ECO:0000256" key="5">
    <source>
        <dbReference type="ARBA" id="ARBA00023027"/>
    </source>
</evidence>
<feature type="binding site" evidence="9">
    <location>
        <begin position="28"/>
        <end position="34"/>
    </location>
    <ligand>
        <name>NAD(+)</name>
        <dbReference type="ChEBI" id="CHEBI:57540"/>
    </ligand>
</feature>
<dbReference type="Ensembl" id="ENSEBUT00000012507.1">
    <property type="protein sequence ID" value="ENSEBUP00000011931.1"/>
    <property type="gene ID" value="ENSEBUG00000007632.1"/>
</dbReference>
<dbReference type="Proteomes" id="UP000694388">
    <property type="component" value="Unplaced"/>
</dbReference>
<dbReference type="PIRSF" id="PIRSF000102">
    <property type="entry name" value="Lac_mal_DH"/>
    <property type="match status" value="1"/>
</dbReference>
<keyword evidence="3 11" id="KW-0816">Tricarboxylic acid cycle</keyword>
<evidence type="ECO:0000313" key="15">
    <source>
        <dbReference type="Proteomes" id="UP000694388"/>
    </source>
</evidence>
<evidence type="ECO:0000259" key="13">
    <source>
        <dbReference type="Pfam" id="PF02866"/>
    </source>
</evidence>
<evidence type="ECO:0000256" key="6">
    <source>
        <dbReference type="ARBA" id="ARBA00048313"/>
    </source>
</evidence>
<dbReference type="InterPro" id="IPR001236">
    <property type="entry name" value="Lactate/malate_DH_N"/>
</dbReference>
<evidence type="ECO:0000256" key="10">
    <source>
        <dbReference type="RuleBase" id="RU003369"/>
    </source>
</evidence>
<dbReference type="InterPro" id="IPR022383">
    <property type="entry name" value="Lactate/malate_DH_C"/>
</dbReference>
<feature type="binding site" evidence="8">
    <location>
        <position position="139"/>
    </location>
    <ligand>
        <name>substrate</name>
    </ligand>
</feature>
<dbReference type="Gene3D" id="3.90.110.10">
    <property type="entry name" value="Lactate dehydrogenase/glycoside hydrolase, family 4, C-terminal"/>
    <property type="match status" value="1"/>
</dbReference>
<dbReference type="FunFam" id="3.40.50.720:FF:000013">
    <property type="entry name" value="Malate dehydrogenase"/>
    <property type="match status" value="1"/>
</dbReference>
<keyword evidence="15" id="KW-1185">Reference proteome</keyword>
<dbReference type="Gene3D" id="3.40.50.720">
    <property type="entry name" value="NAD(P)-binding Rossmann-like Domain"/>
    <property type="match status" value="1"/>
</dbReference>
<dbReference type="InterPro" id="IPR036291">
    <property type="entry name" value="NAD(P)-bd_dom_sf"/>
</dbReference>
<organism evidence="14 15">
    <name type="scientific">Eptatretus burgeri</name>
    <name type="common">Inshore hagfish</name>
    <dbReference type="NCBI Taxonomy" id="7764"/>
    <lineage>
        <taxon>Eukaryota</taxon>
        <taxon>Metazoa</taxon>
        <taxon>Chordata</taxon>
        <taxon>Craniata</taxon>
        <taxon>Vertebrata</taxon>
        <taxon>Cyclostomata</taxon>
        <taxon>Myxini</taxon>
        <taxon>Myxiniformes</taxon>
        <taxon>Myxinidae</taxon>
        <taxon>Eptatretinae</taxon>
        <taxon>Eptatretus</taxon>
    </lineage>
</organism>
<dbReference type="PANTHER" id="PTHR11540">
    <property type="entry name" value="MALATE AND LACTATE DEHYDROGENASE"/>
    <property type="match status" value="1"/>
</dbReference>
<dbReference type="EC" id="1.1.1.37" evidence="11"/>
<evidence type="ECO:0000256" key="9">
    <source>
        <dbReference type="PIRSR" id="PIRSR000102-3"/>
    </source>
</evidence>
<dbReference type="InterPro" id="IPR010097">
    <property type="entry name" value="Malate_DH_type1"/>
</dbReference>
<feature type="binding site" evidence="8">
    <location>
        <position position="107"/>
    </location>
    <ligand>
        <name>substrate</name>
    </ligand>
</feature>
<dbReference type="PANTHER" id="PTHR11540:SF16">
    <property type="entry name" value="MALATE DEHYDROGENASE, MITOCHONDRIAL"/>
    <property type="match status" value="1"/>
</dbReference>
<feature type="binding site" evidence="9">
    <location>
        <begin position="137"/>
        <end position="139"/>
    </location>
    <ligand>
        <name>NAD(+)</name>
        <dbReference type="ChEBI" id="CHEBI:57540"/>
    </ligand>
</feature>
<dbReference type="CDD" id="cd01337">
    <property type="entry name" value="MDH_glyoxysomal_mitochondrial"/>
    <property type="match status" value="1"/>
</dbReference>
<comment type="similarity">
    <text evidence="1">Belongs to the LDH/MDH superfamily. MDH type 1 family.</text>
</comment>
<keyword evidence="5 9" id="KW-0520">NAD</keyword>
<evidence type="ECO:0000256" key="7">
    <source>
        <dbReference type="PIRSR" id="PIRSR000102-1"/>
    </source>
</evidence>
<protein>
    <recommendedName>
        <fullName evidence="11">Malate dehydrogenase</fullName>
        <ecNumber evidence="11">1.1.1.37</ecNumber>
    </recommendedName>
</protein>
<feature type="binding site" evidence="9">
    <location>
        <position position="54"/>
    </location>
    <ligand>
        <name>NAD(+)</name>
        <dbReference type="ChEBI" id="CHEBI:57540"/>
    </ligand>
</feature>
<keyword evidence="4 10" id="KW-0560">Oxidoreductase</keyword>
<dbReference type="SUPFAM" id="SSF56327">
    <property type="entry name" value="LDH C-terminal domain-like"/>
    <property type="match status" value="1"/>
</dbReference>
<dbReference type="GeneTree" id="ENSGT00390000016686"/>
<evidence type="ECO:0000256" key="11">
    <source>
        <dbReference type="RuleBase" id="RU003405"/>
    </source>
</evidence>
<dbReference type="NCBIfam" id="TIGR01772">
    <property type="entry name" value="MDH_euk_gproteo"/>
    <property type="match status" value="1"/>
</dbReference>
<evidence type="ECO:0000256" key="8">
    <source>
        <dbReference type="PIRSR" id="PIRSR000102-2"/>
    </source>
</evidence>
<dbReference type="InterPro" id="IPR015955">
    <property type="entry name" value="Lactate_DH/Glyco_Ohase_4_C"/>
</dbReference>
<evidence type="ECO:0000313" key="14">
    <source>
        <dbReference type="Ensembl" id="ENSEBUP00000011931.1"/>
    </source>
</evidence>
<dbReference type="InterPro" id="IPR001557">
    <property type="entry name" value="L-lactate/malate_DH"/>
</dbReference>
<feature type="binding site" evidence="9">
    <location>
        <position position="114"/>
    </location>
    <ligand>
        <name>NAD(+)</name>
        <dbReference type="ChEBI" id="CHEBI:57540"/>
    </ligand>
</feature>
<feature type="binding site" evidence="9">
    <location>
        <position position="248"/>
    </location>
    <ligand>
        <name>NAD(+)</name>
        <dbReference type="ChEBI" id="CHEBI:57540"/>
    </ligand>
</feature>
<dbReference type="AlphaFoldDB" id="A0A8C4Q933"/>
<comment type="subunit">
    <text evidence="2">Homodimer.</text>
</comment>
<evidence type="ECO:0000256" key="2">
    <source>
        <dbReference type="ARBA" id="ARBA00011738"/>
    </source>
</evidence>
<evidence type="ECO:0000256" key="1">
    <source>
        <dbReference type="ARBA" id="ARBA00008824"/>
    </source>
</evidence>
<dbReference type="GO" id="GO:0005739">
    <property type="term" value="C:mitochondrion"/>
    <property type="evidence" value="ECO:0007669"/>
    <property type="project" value="TreeGrafter"/>
</dbReference>
<evidence type="ECO:0000256" key="4">
    <source>
        <dbReference type="ARBA" id="ARBA00023002"/>
    </source>
</evidence>
<reference evidence="14" key="2">
    <citation type="submission" date="2025-09" db="UniProtKB">
        <authorList>
            <consortium name="Ensembl"/>
        </authorList>
    </citation>
    <scope>IDENTIFICATION</scope>
</reference>
<sequence>MFCRFVFLRLSRGLSTSARHATRVSVLGASGGIGQPLSLLLKQSPLISRLALYDIAHTPGVAADLSHIDTRATVTGHLGPDQLGDALKGTEVVLIPAGVPRKPGMTRDDLFNINASIVASLVNACASHCPTAIMCIIANPVNSTVPIAAEILKQRGVFDPQRLFGVTTLDVVRANAFVAEIKGVDPSQVSVPVVGGHAGKTIIPLLSQAKPHVDLPQDKMEQLISRIQEAGTEVVKAKAGSGSATLSMAYAGTRFALSLLRAMAGESGIKECSFVSSTITDLPYFSSPVQLGKQGVQKVEGLGKLTVQEEKMVEEAKGELAGSISKGEKFAANFEC</sequence>
<accession>A0A8C4Q933</accession>
<proteinExistence type="inferred from homology"/>
<name>A0A8C4Q933_EPTBU</name>
<feature type="binding site" evidence="8">
    <location>
        <position position="173"/>
    </location>
    <ligand>
        <name>substrate</name>
    </ligand>
</feature>
<reference evidence="14" key="1">
    <citation type="submission" date="2025-08" db="UniProtKB">
        <authorList>
            <consortium name="Ensembl"/>
        </authorList>
    </citation>
    <scope>IDENTIFICATION</scope>
</reference>
<evidence type="ECO:0000259" key="12">
    <source>
        <dbReference type="Pfam" id="PF00056"/>
    </source>
</evidence>
<dbReference type="Pfam" id="PF02866">
    <property type="entry name" value="Ldh_1_C"/>
    <property type="match status" value="1"/>
</dbReference>
<feature type="domain" description="Lactate/malate dehydrogenase N-terminal" evidence="12">
    <location>
        <begin position="23"/>
        <end position="165"/>
    </location>
</feature>